<evidence type="ECO:0000313" key="2">
    <source>
        <dbReference type="Proteomes" id="UP000284731"/>
    </source>
</evidence>
<name>A0A412PCT9_9FIRM</name>
<comment type="caution">
    <text evidence="1">The sequence shown here is derived from an EMBL/GenBank/DDBJ whole genome shotgun (WGS) entry which is preliminary data.</text>
</comment>
<proteinExistence type="predicted"/>
<dbReference type="EMBL" id="QRWX01000003">
    <property type="protein sequence ID" value="RGT55047.1"/>
    <property type="molecule type" value="Genomic_DNA"/>
</dbReference>
<protein>
    <submittedName>
        <fullName evidence="1">Uncharacterized protein</fullName>
    </submittedName>
</protein>
<dbReference type="AlphaFoldDB" id="A0A412PCT9"/>
<evidence type="ECO:0000313" key="1">
    <source>
        <dbReference type="EMBL" id="RGT55047.1"/>
    </source>
</evidence>
<gene>
    <name evidence="1" type="ORF">DWX20_07745</name>
</gene>
<dbReference type="Proteomes" id="UP000284731">
    <property type="component" value="Unassembled WGS sequence"/>
</dbReference>
<reference evidence="1 2" key="1">
    <citation type="submission" date="2018-08" db="EMBL/GenBank/DDBJ databases">
        <title>A genome reference for cultivated species of the human gut microbiota.</title>
        <authorList>
            <person name="Zou Y."/>
            <person name="Xue W."/>
            <person name="Luo G."/>
        </authorList>
    </citation>
    <scope>NUCLEOTIDE SEQUENCE [LARGE SCALE GENOMIC DNA]</scope>
    <source>
        <strain evidence="1 2">AF18-46</strain>
    </source>
</reference>
<accession>A0A412PCT9</accession>
<organism evidence="1 2">
    <name type="scientific">Solobacterium moorei</name>
    <dbReference type="NCBI Taxonomy" id="102148"/>
    <lineage>
        <taxon>Bacteria</taxon>
        <taxon>Bacillati</taxon>
        <taxon>Bacillota</taxon>
        <taxon>Erysipelotrichia</taxon>
        <taxon>Erysipelotrichales</taxon>
        <taxon>Erysipelotrichaceae</taxon>
        <taxon>Solobacterium</taxon>
    </lineage>
</organism>
<sequence length="85" mass="10118">MSKNSFHFTTDIFKSKRRYRNEKFSKNLRPLLLRKRERVISADMRFERIASTSGVRTHRKNERFSLAADTPILIFGEAPNPWFLS</sequence>